<accession>A0A6I3RTR4</accession>
<dbReference type="PROSITE" id="PS01300">
    <property type="entry name" value="RECR"/>
    <property type="match status" value="1"/>
</dbReference>
<dbReference type="NCBIfam" id="TIGR00615">
    <property type="entry name" value="recR"/>
    <property type="match status" value="1"/>
</dbReference>
<sequence>MARMIRPLANVHEQLRRLPGIGSKTALRLAYHIIDMPEEEVRRLAETLLEAKRQIRLCDICYNLTDAETCEVCGNAGRDHSVVCVVEQPQDVMAMERSRGYNGVYHVLHGVLSPLDGIGPDNLRVKELLRRLQGDTVREVIIATNSDVEGEATAAYLAQLLKPVGIVISRIAHGLPVGGDLEYADELTLSRALENRHRM</sequence>
<keyword evidence="2 7" id="KW-0227">DNA damage</keyword>
<evidence type="ECO:0000313" key="9">
    <source>
        <dbReference type="EMBL" id="CDB44915.1"/>
    </source>
</evidence>
<evidence type="ECO:0000313" key="13">
    <source>
        <dbReference type="Proteomes" id="UP000484547"/>
    </source>
</evidence>
<dbReference type="PROSITE" id="PS50880">
    <property type="entry name" value="TOPRIM"/>
    <property type="match status" value="1"/>
</dbReference>
<dbReference type="AlphaFoldDB" id="R6I6F3"/>
<dbReference type="Gene3D" id="6.10.250.240">
    <property type="match status" value="1"/>
</dbReference>
<evidence type="ECO:0000256" key="3">
    <source>
        <dbReference type="ARBA" id="ARBA00022771"/>
    </source>
</evidence>
<evidence type="ECO:0000256" key="2">
    <source>
        <dbReference type="ARBA" id="ARBA00022763"/>
    </source>
</evidence>
<dbReference type="GO" id="GO:0006310">
    <property type="term" value="P:DNA recombination"/>
    <property type="evidence" value="ECO:0007669"/>
    <property type="project" value="UniProtKB-UniRule"/>
</dbReference>
<dbReference type="CDD" id="cd01025">
    <property type="entry name" value="TOPRIM_recR"/>
    <property type="match status" value="1"/>
</dbReference>
<gene>
    <name evidence="7 10" type="primary">recR</name>
    <name evidence="9" type="ORF">BN533_02135</name>
    <name evidence="10" type="ORF">GMD11_05095</name>
    <name evidence="11" type="ORF">GMD18_04740</name>
</gene>
<dbReference type="HAMAP" id="MF_00017">
    <property type="entry name" value="RecR"/>
    <property type="match status" value="1"/>
</dbReference>
<dbReference type="SUPFAM" id="SSF111304">
    <property type="entry name" value="Recombination protein RecR"/>
    <property type="match status" value="1"/>
</dbReference>
<evidence type="ECO:0000313" key="10">
    <source>
        <dbReference type="EMBL" id="MTT75646.1"/>
    </source>
</evidence>
<evidence type="ECO:0000256" key="7">
    <source>
        <dbReference type="HAMAP-Rule" id="MF_00017"/>
    </source>
</evidence>
<dbReference type="EMBL" id="CBDS010000004">
    <property type="protein sequence ID" value="CDB44915.1"/>
    <property type="molecule type" value="Genomic_DNA"/>
</dbReference>
<reference evidence="12 13" key="2">
    <citation type="journal article" date="2019" name="Nat. Med.">
        <title>A library of human gut bacterial isolates paired with longitudinal multiomics data enables mechanistic microbiome research.</title>
        <authorList>
            <person name="Poyet M."/>
            <person name="Groussin M."/>
            <person name="Gibbons S.M."/>
            <person name="Avila-Pacheco J."/>
            <person name="Jiang X."/>
            <person name="Kearney S.M."/>
            <person name="Perrotta A.R."/>
            <person name="Berdy B."/>
            <person name="Zhao S."/>
            <person name="Lieberman T.D."/>
            <person name="Swanson P.K."/>
            <person name="Smith M."/>
            <person name="Roesemann S."/>
            <person name="Alexander J.E."/>
            <person name="Rich S.A."/>
            <person name="Livny J."/>
            <person name="Vlamakis H."/>
            <person name="Clish C."/>
            <person name="Bullock K."/>
            <person name="Deik A."/>
            <person name="Scott J."/>
            <person name="Pierce K.A."/>
            <person name="Xavier R.J."/>
            <person name="Alm E.J."/>
        </authorList>
    </citation>
    <scope>NUCLEOTIDE SEQUENCE [LARGE SCALE GENOMIC DNA]</scope>
    <source>
        <strain evidence="10 13">BIOML-A13</strain>
        <strain evidence="11 12">BIOML-A3</strain>
    </source>
</reference>
<dbReference type="Gene3D" id="1.10.8.420">
    <property type="entry name" value="RecR Domain 1"/>
    <property type="match status" value="1"/>
</dbReference>
<dbReference type="PANTHER" id="PTHR30446">
    <property type="entry name" value="RECOMBINATION PROTEIN RECR"/>
    <property type="match status" value="1"/>
</dbReference>
<dbReference type="Gene3D" id="3.40.1360.10">
    <property type="match status" value="1"/>
</dbReference>
<keyword evidence="1 7" id="KW-0479">Metal-binding</keyword>
<dbReference type="OrthoDB" id="9802672at2"/>
<name>R6I6F3_9FIRM</name>
<dbReference type="Proteomes" id="UP000484547">
    <property type="component" value="Unassembled WGS sequence"/>
</dbReference>
<evidence type="ECO:0000256" key="5">
    <source>
        <dbReference type="ARBA" id="ARBA00023172"/>
    </source>
</evidence>
<dbReference type="Proteomes" id="UP000443070">
    <property type="component" value="Unassembled WGS sequence"/>
</dbReference>
<keyword evidence="5 7" id="KW-0233">DNA recombination</keyword>
<feature type="domain" description="Toprim" evidence="8">
    <location>
        <begin position="81"/>
        <end position="176"/>
    </location>
</feature>
<dbReference type="Pfam" id="PF21176">
    <property type="entry name" value="RecR_HhH"/>
    <property type="match status" value="1"/>
</dbReference>
<dbReference type="InterPro" id="IPR034137">
    <property type="entry name" value="TOPRIM_RecR"/>
</dbReference>
<dbReference type="GO" id="GO:0006281">
    <property type="term" value="P:DNA repair"/>
    <property type="evidence" value="ECO:0007669"/>
    <property type="project" value="UniProtKB-UniRule"/>
</dbReference>
<dbReference type="InterPro" id="IPR023627">
    <property type="entry name" value="Rcmb_RecR"/>
</dbReference>
<dbReference type="GO" id="GO:0003677">
    <property type="term" value="F:DNA binding"/>
    <property type="evidence" value="ECO:0007669"/>
    <property type="project" value="UniProtKB-UniRule"/>
</dbReference>
<proteinExistence type="inferred from homology"/>
<accession>R6I6F3</accession>
<dbReference type="Gene3D" id="3.30.60.80">
    <property type="match status" value="1"/>
</dbReference>
<dbReference type="RefSeq" id="WP_021719034.1">
    <property type="nucleotide sequence ID" value="NZ_CAKVRS010000002.1"/>
</dbReference>
<dbReference type="InterPro" id="IPR015967">
    <property type="entry name" value="Rcmb_RecR_Znf"/>
</dbReference>
<dbReference type="HOGENOM" id="CLU_060739_1_0_9"/>
<dbReference type="InterPro" id="IPR006171">
    <property type="entry name" value="TOPRIM_dom"/>
</dbReference>
<comment type="similarity">
    <text evidence="7">Belongs to the RecR family.</text>
</comment>
<evidence type="ECO:0000256" key="1">
    <source>
        <dbReference type="ARBA" id="ARBA00022723"/>
    </source>
</evidence>
<evidence type="ECO:0000313" key="12">
    <source>
        <dbReference type="Proteomes" id="UP000443070"/>
    </source>
</evidence>
<evidence type="ECO:0000313" key="11">
    <source>
        <dbReference type="EMBL" id="MTU03708.1"/>
    </source>
</evidence>
<dbReference type="eggNOG" id="COG0353">
    <property type="taxonomic scope" value="Bacteria"/>
</dbReference>
<dbReference type="EMBL" id="WNBM01000002">
    <property type="protein sequence ID" value="MTT75646.1"/>
    <property type="molecule type" value="Genomic_DNA"/>
</dbReference>
<dbReference type="PANTHER" id="PTHR30446:SF0">
    <property type="entry name" value="RECOMBINATION PROTEIN RECR"/>
    <property type="match status" value="1"/>
</dbReference>
<dbReference type="Pfam" id="PF13662">
    <property type="entry name" value="Toprim_4"/>
    <property type="match status" value="1"/>
</dbReference>
<evidence type="ECO:0000256" key="6">
    <source>
        <dbReference type="ARBA" id="ARBA00023204"/>
    </source>
</evidence>
<dbReference type="STRING" id="1262914.BN533_02135"/>
<keyword evidence="6 7" id="KW-0234">DNA repair</keyword>
<dbReference type="Pfam" id="PF02132">
    <property type="entry name" value="RecR_ZnF"/>
    <property type="match status" value="1"/>
</dbReference>
<dbReference type="InterPro" id="IPR000093">
    <property type="entry name" value="DNA_Rcmb_RecR"/>
</dbReference>
<evidence type="ECO:0000259" key="8">
    <source>
        <dbReference type="PROSITE" id="PS50880"/>
    </source>
</evidence>
<evidence type="ECO:0000256" key="4">
    <source>
        <dbReference type="ARBA" id="ARBA00022833"/>
    </source>
</evidence>
<dbReference type="GO" id="GO:0008270">
    <property type="term" value="F:zinc ion binding"/>
    <property type="evidence" value="ECO:0007669"/>
    <property type="project" value="UniProtKB-KW"/>
</dbReference>
<comment type="caution">
    <text evidence="9">The sequence shown here is derived from an EMBL/GenBank/DDBJ whole genome shotgun (WGS) entry which is preliminary data.</text>
</comment>
<organism evidence="9">
    <name type="scientific">Phascolarctobacterium faecium</name>
    <dbReference type="NCBI Taxonomy" id="33025"/>
    <lineage>
        <taxon>Bacteria</taxon>
        <taxon>Bacillati</taxon>
        <taxon>Bacillota</taxon>
        <taxon>Negativicutes</taxon>
        <taxon>Acidaminococcales</taxon>
        <taxon>Acidaminococcaceae</taxon>
        <taxon>Phascolarctobacterium</taxon>
    </lineage>
</organism>
<dbReference type="Pfam" id="PF21175">
    <property type="entry name" value="RecR_C"/>
    <property type="match status" value="1"/>
</dbReference>
<keyword evidence="3 7" id="KW-0863">Zinc-finger</keyword>
<dbReference type="EMBL" id="WNBW01000002">
    <property type="protein sequence ID" value="MTU03708.1"/>
    <property type="molecule type" value="Genomic_DNA"/>
</dbReference>
<dbReference type="SMART" id="SM00493">
    <property type="entry name" value="TOPRIM"/>
    <property type="match status" value="1"/>
</dbReference>
<keyword evidence="4 7" id="KW-0862">Zinc</keyword>
<comment type="function">
    <text evidence="7">May play a role in DNA repair. It seems to be involved in an RecBC-independent recombinational process of DNA repair. It may act with RecF and RecO.</text>
</comment>
<reference evidence="9" key="1">
    <citation type="submission" date="2012-11" db="EMBL/GenBank/DDBJ databases">
        <title>Dependencies among metagenomic species, viruses, plasmids and units of genetic variation.</title>
        <authorList>
            <person name="Nielsen H.B."/>
            <person name="Almeida M."/>
            <person name="Juncker A.S."/>
            <person name="Rasmussen S."/>
            <person name="Li J."/>
            <person name="Sunagawa S."/>
            <person name="Plichta D."/>
            <person name="Gautier L."/>
            <person name="Le Chatelier E."/>
            <person name="Peletier E."/>
            <person name="Bonde I."/>
            <person name="Nielsen T."/>
            <person name="Manichanh C."/>
            <person name="Arumugam M."/>
            <person name="Batto J."/>
            <person name="Santos M.B.Q.D."/>
            <person name="Blom N."/>
            <person name="Borruel N."/>
            <person name="Burgdorf K.S."/>
            <person name="Boumezbeur F."/>
            <person name="Casellas F."/>
            <person name="Dore J."/>
            <person name="Guarner F."/>
            <person name="Hansen T."/>
            <person name="Hildebrand F."/>
            <person name="Kaas R.S."/>
            <person name="Kennedy S."/>
            <person name="Kristiansen K."/>
            <person name="Kultima J.R."/>
            <person name="Leonard P."/>
            <person name="Levenez F."/>
            <person name="Lund O."/>
            <person name="Moumen B."/>
            <person name="Le Paslier D."/>
            <person name="Pons N."/>
            <person name="Pedersen O."/>
            <person name="Prifti E."/>
            <person name="Qin J."/>
            <person name="Raes J."/>
            <person name="Tap J."/>
            <person name="Tims S."/>
            <person name="Ussery D.W."/>
            <person name="Yamada T."/>
            <person name="MetaHit consortium"/>
            <person name="Renault P."/>
            <person name="Sicheritz-Ponten T."/>
            <person name="Bork P."/>
            <person name="Wang J."/>
            <person name="Brunak S."/>
            <person name="Ehrlich S.D."/>
        </authorList>
    </citation>
    <scope>NUCLEOTIDE SEQUENCE [LARGE SCALE GENOMIC DNA]</scope>
</reference>
<keyword evidence="12" id="KW-1185">Reference proteome</keyword>
<feature type="zinc finger region" description="C4-type" evidence="7">
    <location>
        <begin position="58"/>
        <end position="73"/>
    </location>
</feature>
<protein>
    <recommendedName>
        <fullName evidence="7">Recombination protein RecR</fullName>
    </recommendedName>
</protein>